<evidence type="ECO:0008006" key="5">
    <source>
        <dbReference type="Google" id="ProtNLM"/>
    </source>
</evidence>
<evidence type="ECO:0000256" key="1">
    <source>
        <dbReference type="SAM" id="MobiDB-lite"/>
    </source>
</evidence>
<feature type="region of interest" description="Disordered" evidence="1">
    <location>
        <begin position="269"/>
        <end position="325"/>
    </location>
</feature>
<keyword evidence="2" id="KW-0812">Transmembrane</keyword>
<feature type="compositionally biased region" description="Basic and acidic residues" evidence="1">
    <location>
        <begin position="523"/>
        <end position="555"/>
    </location>
</feature>
<feature type="compositionally biased region" description="Polar residues" evidence="1">
    <location>
        <begin position="460"/>
        <end position="472"/>
    </location>
</feature>
<proteinExistence type="predicted"/>
<gene>
    <name evidence="3" type="ORF">E2986_11695</name>
</gene>
<dbReference type="Proteomes" id="UP000655588">
    <property type="component" value="Unassembled WGS sequence"/>
</dbReference>
<feature type="region of interest" description="Disordered" evidence="1">
    <location>
        <begin position="521"/>
        <end position="582"/>
    </location>
</feature>
<feature type="compositionally biased region" description="Basic and acidic residues" evidence="1">
    <location>
        <begin position="571"/>
        <end position="582"/>
    </location>
</feature>
<protein>
    <recommendedName>
        <fullName evidence="5">Golgi integral membrane protein 4</fullName>
    </recommendedName>
</protein>
<name>A0A833VKU3_9HYME</name>
<feature type="region of interest" description="Disordered" evidence="1">
    <location>
        <begin position="448"/>
        <end position="500"/>
    </location>
</feature>
<keyword evidence="2" id="KW-0472">Membrane</keyword>
<evidence type="ECO:0000256" key="2">
    <source>
        <dbReference type="SAM" id="Phobius"/>
    </source>
</evidence>
<comment type="caution">
    <text evidence="3">The sequence shown here is derived from an EMBL/GenBank/DDBJ whole genome shotgun (WGS) entry which is preliminary data.</text>
</comment>
<dbReference type="PANTHER" id="PTHR22909:SF24">
    <property type="entry name" value="GOLGI INTEGRAL MEMBRANE PROTEIN 4-RELATED"/>
    <property type="match status" value="1"/>
</dbReference>
<sequence length="720" mass="81251">MIKINFAAGSLHVFPSNRRCRIQLCRKAFLSTLYLELSCIIIPWHELFAEMSGSRLGRGRGGRLAVYGGCGVVVILIVFLYRATTLEMARLRELHVQCAHQQEALAAQLQVIFEYKVRLEKSLAEEKSSNAAVRQELQQRASREKSLRDKDSIEAMQRFNSLQQTYKLLQTEHQDLQEECKKRDQQALEDTSKLETTLRELRSRIRQARQDKEKALEHLKNKFLELDTQKNELEQKYNDMLKSNGDTDSTIEHLKKEVFQLKRELEEAKKAARKATSPGPSVANPRPSQARPANVENAGQQPVDRSQQQQVSPQTSDDKNPQPLNAPIAQQTIEDPLLSNEQRLNEMNDVQFAQKNGNIVPVGPNEMKEADVLPLPYYLQEKHQGKQSEQFVINVNQIESNKELRQVIPPPNQIDDSLGDKKSSSNPPVNEIGRKIFDKKDQSAVANNNTKKVERKLEKAQNNSTVATSSMKSIPAVKLESSTPASSGNPASTSVDKALPVAKPIPKSKLPVGVPPIPVMIDQKLENREERQDEVARKKEEPKQRNNNADSKEQDGENGILDPPLPAIPARRSDDQAADRRGNGWFNVGPGVQEIGDELNHVRLPGLDAGAERMADVGDDQYEGVEYDKEPQQKDSDLRLVEGEDEGEECVKISVALLDSNRKISVSFLVILSLLDFLISTAVTLSSCFFVTNKQRTMSLRFSLFLFPYYFLVIYFLLYY</sequence>
<feature type="transmembrane region" description="Helical" evidence="2">
    <location>
        <begin position="64"/>
        <end position="83"/>
    </location>
</feature>
<feature type="compositionally biased region" description="Polar residues" evidence="1">
    <location>
        <begin position="480"/>
        <end position="495"/>
    </location>
</feature>
<feature type="transmembrane region" description="Helical" evidence="2">
    <location>
        <begin position="698"/>
        <end position="718"/>
    </location>
</feature>
<feature type="compositionally biased region" description="Low complexity" evidence="1">
    <location>
        <begin position="300"/>
        <end position="315"/>
    </location>
</feature>
<feature type="transmembrane region" description="Helical" evidence="2">
    <location>
        <begin position="668"/>
        <end position="692"/>
    </location>
</feature>
<evidence type="ECO:0000313" key="3">
    <source>
        <dbReference type="EMBL" id="KAF3422186.1"/>
    </source>
</evidence>
<feature type="region of interest" description="Disordered" evidence="1">
    <location>
        <begin position="408"/>
        <end position="429"/>
    </location>
</feature>
<dbReference type="EMBL" id="WNWW01000759">
    <property type="protein sequence ID" value="KAF3422186.1"/>
    <property type="molecule type" value="Genomic_DNA"/>
</dbReference>
<dbReference type="PANTHER" id="PTHR22909">
    <property type="entry name" value="GOLGI INTEGRAL MEMBRANE PROTEIN 4"/>
    <property type="match status" value="1"/>
</dbReference>
<reference evidence="3" key="1">
    <citation type="submission" date="2019-11" db="EMBL/GenBank/DDBJ databases">
        <title>The nuclear and mitochondrial genomes of Frieseomelitta varia - a highly eusocial stingless bee (Meliponini) with a permanently sterile worker caste.</title>
        <authorList>
            <person name="Freitas F.C.P."/>
            <person name="Lourenco A.P."/>
            <person name="Nunes F.M.F."/>
            <person name="Paschoal A.R."/>
            <person name="Abreu F.C.P."/>
            <person name="Barbin F.O."/>
            <person name="Bataglia L."/>
            <person name="Cardoso-Junior C.A.M."/>
            <person name="Cervoni M.S."/>
            <person name="Silva S.R."/>
            <person name="Dalarmi F."/>
            <person name="Del Lama M.A."/>
            <person name="Depintor T.S."/>
            <person name="Ferreira K.M."/>
            <person name="Goria P.S."/>
            <person name="Jaskot M.C."/>
            <person name="Lago D.C."/>
            <person name="Luna-Lucena D."/>
            <person name="Moda L.M."/>
            <person name="Nascimento L."/>
            <person name="Pedrino M."/>
            <person name="Rabico F.O."/>
            <person name="Sanches F.C."/>
            <person name="Santos D.E."/>
            <person name="Santos C.G."/>
            <person name="Vieira J."/>
            <person name="Lopes T.F."/>
            <person name="Barchuk A.R."/>
            <person name="Hartfelder K."/>
            <person name="Simoes Z.L.P."/>
            <person name="Bitondi M.M.G."/>
            <person name="Pinheiro D.G."/>
        </authorList>
    </citation>
    <scope>NUCLEOTIDE SEQUENCE</scope>
    <source>
        <strain evidence="3">USP_RPSP 00005682</strain>
        <tissue evidence="3">Whole individual</tissue>
    </source>
</reference>
<accession>A0A833VKU3</accession>
<keyword evidence="2" id="KW-1133">Transmembrane helix</keyword>
<keyword evidence="4" id="KW-1185">Reference proteome</keyword>
<organism evidence="3 4">
    <name type="scientific">Frieseomelitta varia</name>
    <dbReference type="NCBI Taxonomy" id="561572"/>
    <lineage>
        <taxon>Eukaryota</taxon>
        <taxon>Metazoa</taxon>
        <taxon>Ecdysozoa</taxon>
        <taxon>Arthropoda</taxon>
        <taxon>Hexapoda</taxon>
        <taxon>Insecta</taxon>
        <taxon>Pterygota</taxon>
        <taxon>Neoptera</taxon>
        <taxon>Endopterygota</taxon>
        <taxon>Hymenoptera</taxon>
        <taxon>Apocrita</taxon>
        <taxon>Aculeata</taxon>
        <taxon>Apoidea</taxon>
        <taxon>Anthophila</taxon>
        <taxon>Apidae</taxon>
        <taxon>Frieseomelitta</taxon>
    </lineage>
</organism>
<dbReference type="AlphaFoldDB" id="A0A833VKU3"/>
<evidence type="ECO:0000313" key="4">
    <source>
        <dbReference type="Proteomes" id="UP000655588"/>
    </source>
</evidence>
<dbReference type="GO" id="GO:0000139">
    <property type="term" value="C:Golgi membrane"/>
    <property type="evidence" value="ECO:0007669"/>
    <property type="project" value="InterPro"/>
</dbReference>
<dbReference type="InterPro" id="IPR042336">
    <property type="entry name" value="GOLIM4"/>
</dbReference>